<dbReference type="PIRSF" id="PIRSF006648">
    <property type="entry name" value="DrrB"/>
    <property type="match status" value="1"/>
</dbReference>
<dbReference type="PANTHER" id="PTHR43229">
    <property type="entry name" value="NODULATION PROTEIN J"/>
    <property type="match status" value="1"/>
</dbReference>
<comment type="caution">
    <text evidence="7">The sequence shown here is derived from an EMBL/GenBank/DDBJ whole genome shotgun (WGS) entry which is preliminary data.</text>
</comment>
<comment type="subcellular location">
    <subcellularLocation>
        <location evidence="5">Cell inner membrane</location>
        <topology evidence="5">Multi-pass membrane protein</topology>
    </subcellularLocation>
    <subcellularLocation>
        <location evidence="1">Membrane</location>
        <topology evidence="1">Multi-pass membrane protein</topology>
    </subcellularLocation>
</comment>
<dbReference type="InterPro" id="IPR051784">
    <property type="entry name" value="Nod_factor_ABC_transporter"/>
</dbReference>
<dbReference type="PRINTS" id="PR00164">
    <property type="entry name" value="ABC2TRNSPORT"/>
</dbReference>
<protein>
    <recommendedName>
        <fullName evidence="5">Transport permease protein</fullName>
    </recommendedName>
</protein>
<dbReference type="EMBL" id="JAAGAB010000001">
    <property type="protein sequence ID" value="NDU99967.1"/>
    <property type="molecule type" value="Genomic_DNA"/>
</dbReference>
<dbReference type="InterPro" id="IPR013525">
    <property type="entry name" value="ABC2_TM"/>
</dbReference>
<dbReference type="GO" id="GO:0140359">
    <property type="term" value="F:ABC-type transporter activity"/>
    <property type="evidence" value="ECO:0007669"/>
    <property type="project" value="InterPro"/>
</dbReference>
<keyword evidence="5" id="KW-0813">Transport</keyword>
<evidence type="ECO:0000259" key="6">
    <source>
        <dbReference type="PROSITE" id="PS51012"/>
    </source>
</evidence>
<feature type="transmembrane region" description="Helical" evidence="5">
    <location>
        <begin position="174"/>
        <end position="196"/>
    </location>
</feature>
<dbReference type="Proteomes" id="UP000474757">
    <property type="component" value="Unassembled WGS sequence"/>
</dbReference>
<evidence type="ECO:0000256" key="5">
    <source>
        <dbReference type="RuleBase" id="RU361157"/>
    </source>
</evidence>
<comment type="similarity">
    <text evidence="5">Belongs to the ABC-2 integral membrane protein family.</text>
</comment>
<dbReference type="PROSITE" id="PS51012">
    <property type="entry name" value="ABC_TM2"/>
    <property type="match status" value="1"/>
</dbReference>
<name>A0A6B2JPE8_9RHOB</name>
<proteinExistence type="inferred from homology"/>
<reference evidence="7 8" key="1">
    <citation type="submission" date="2020-02" db="EMBL/GenBank/DDBJ databases">
        <title>Pseudoroseicyclus tamarix, sp. nov., isolated from offshore sediment of a Tamarix chinensis forest.</title>
        <authorList>
            <person name="Gai Y."/>
        </authorList>
    </citation>
    <scope>NUCLEOTIDE SEQUENCE [LARGE SCALE GENOMIC DNA]</scope>
    <source>
        <strain evidence="7 8">CLL3-39</strain>
    </source>
</reference>
<dbReference type="RefSeq" id="WP_163889881.1">
    <property type="nucleotide sequence ID" value="NZ_JAAFYS010000001.1"/>
</dbReference>
<keyword evidence="2 5" id="KW-0812">Transmembrane</keyword>
<evidence type="ECO:0000256" key="4">
    <source>
        <dbReference type="ARBA" id="ARBA00023136"/>
    </source>
</evidence>
<evidence type="ECO:0000313" key="8">
    <source>
        <dbReference type="Proteomes" id="UP000474757"/>
    </source>
</evidence>
<keyword evidence="4 5" id="KW-0472">Membrane</keyword>
<gene>
    <name evidence="7" type="ORF">GZA08_03150</name>
</gene>
<dbReference type="GO" id="GO:0043190">
    <property type="term" value="C:ATP-binding cassette (ABC) transporter complex"/>
    <property type="evidence" value="ECO:0007669"/>
    <property type="project" value="InterPro"/>
</dbReference>
<keyword evidence="5" id="KW-1003">Cell membrane</keyword>
<evidence type="ECO:0000256" key="2">
    <source>
        <dbReference type="ARBA" id="ARBA00022692"/>
    </source>
</evidence>
<feature type="domain" description="ABC transmembrane type-2" evidence="6">
    <location>
        <begin position="22"/>
        <end position="250"/>
    </location>
</feature>
<organism evidence="7 8">
    <name type="scientific">Pseudoroseicyclus tamaricis</name>
    <dbReference type="NCBI Taxonomy" id="2705421"/>
    <lineage>
        <taxon>Bacteria</taxon>
        <taxon>Pseudomonadati</taxon>
        <taxon>Pseudomonadota</taxon>
        <taxon>Alphaproteobacteria</taxon>
        <taxon>Rhodobacterales</taxon>
        <taxon>Paracoccaceae</taxon>
        <taxon>Pseudoroseicyclus</taxon>
    </lineage>
</organism>
<keyword evidence="3 5" id="KW-1133">Transmembrane helix</keyword>
<feature type="transmembrane region" description="Helical" evidence="5">
    <location>
        <begin position="111"/>
        <end position="135"/>
    </location>
</feature>
<evidence type="ECO:0000313" key="7">
    <source>
        <dbReference type="EMBL" id="NDU99967.1"/>
    </source>
</evidence>
<keyword evidence="8" id="KW-1185">Reference proteome</keyword>
<dbReference type="Pfam" id="PF01061">
    <property type="entry name" value="ABC2_membrane"/>
    <property type="match status" value="1"/>
</dbReference>
<feature type="transmembrane region" description="Helical" evidence="5">
    <location>
        <begin position="216"/>
        <end position="242"/>
    </location>
</feature>
<feature type="transmembrane region" description="Helical" evidence="5">
    <location>
        <begin position="141"/>
        <end position="162"/>
    </location>
</feature>
<evidence type="ECO:0000256" key="3">
    <source>
        <dbReference type="ARBA" id="ARBA00022989"/>
    </source>
</evidence>
<feature type="transmembrane region" description="Helical" evidence="5">
    <location>
        <begin position="21"/>
        <end position="39"/>
    </location>
</feature>
<dbReference type="InterPro" id="IPR000412">
    <property type="entry name" value="ABC_2_transport"/>
</dbReference>
<evidence type="ECO:0000256" key="1">
    <source>
        <dbReference type="ARBA" id="ARBA00004141"/>
    </source>
</evidence>
<dbReference type="AlphaFoldDB" id="A0A6B2JPE8"/>
<feature type="transmembrane region" description="Helical" evidence="5">
    <location>
        <begin position="59"/>
        <end position="82"/>
    </location>
</feature>
<accession>A0A6B2JPE8</accession>
<sequence length="252" mass="27086">MFWRDTWTIFRRQMILSLRNPAWVLIGLLQPIMYLTLFGPLLEQVASVPGFPPGDSWKIFVPGLLVQLGIFGGFFVGFAVIAEWRAGVVDRMLVSPAPRGALILGRVLRDVVSLTVQGAVLMAAATLFGLAVPLYVMGLGLLLVALLGGAFSAFSYAAGLALKSEDSFAPLINMFALPVLLLSGILLPMSLAPRWLQVLSDINPFKHVVDGLRAVFLGDILSMTAAFGFGLALALMVLGLWVGARVFSGQVK</sequence>
<dbReference type="PANTHER" id="PTHR43229:SF2">
    <property type="entry name" value="NODULATION PROTEIN J"/>
    <property type="match status" value="1"/>
</dbReference>
<dbReference type="InterPro" id="IPR047817">
    <property type="entry name" value="ABC2_TM_bact-type"/>
</dbReference>